<organism evidence="1 2">
    <name type="scientific">Purpureocillium lilacinum</name>
    <name type="common">Paecilomyces lilacinus</name>
    <dbReference type="NCBI Taxonomy" id="33203"/>
    <lineage>
        <taxon>Eukaryota</taxon>
        <taxon>Fungi</taxon>
        <taxon>Dikarya</taxon>
        <taxon>Ascomycota</taxon>
        <taxon>Pezizomycotina</taxon>
        <taxon>Sordariomycetes</taxon>
        <taxon>Hypocreomycetidae</taxon>
        <taxon>Hypocreales</taxon>
        <taxon>Ophiocordycipitaceae</taxon>
        <taxon>Purpureocillium</taxon>
    </lineage>
</organism>
<reference evidence="1 2" key="1">
    <citation type="submission" date="2016-01" db="EMBL/GenBank/DDBJ databases">
        <title>Biosynthesis of antibiotic leucinostatins and their inhibition on Phytophthora in bio-control Purpureocillium lilacinum.</title>
        <authorList>
            <person name="Wang G."/>
            <person name="Liu Z."/>
            <person name="Lin R."/>
            <person name="Li E."/>
            <person name="Mao Z."/>
            <person name="Ling J."/>
            <person name="Yin W."/>
            <person name="Xie B."/>
        </authorList>
    </citation>
    <scope>NUCLEOTIDE SEQUENCE [LARGE SCALE GENOMIC DNA]</scope>
    <source>
        <strain evidence="1">PLBJ-1</strain>
    </source>
</reference>
<evidence type="ECO:0000313" key="2">
    <source>
        <dbReference type="Proteomes" id="UP000078240"/>
    </source>
</evidence>
<proteinExistence type="predicted"/>
<dbReference type="Proteomes" id="UP000078240">
    <property type="component" value="Unassembled WGS sequence"/>
</dbReference>
<accession>A0A179G9U1</accession>
<comment type="caution">
    <text evidence="1">The sequence shown here is derived from an EMBL/GenBank/DDBJ whole genome shotgun (WGS) entry which is preliminary data.</text>
</comment>
<dbReference type="EMBL" id="LSBH01000009">
    <property type="protein sequence ID" value="OAQ74582.1"/>
    <property type="molecule type" value="Genomic_DNA"/>
</dbReference>
<protein>
    <submittedName>
        <fullName evidence="1">Uncharacterized protein</fullName>
    </submittedName>
</protein>
<name>A0A179G9U1_PURLI</name>
<evidence type="ECO:0000313" key="1">
    <source>
        <dbReference type="EMBL" id="OAQ74582.1"/>
    </source>
</evidence>
<gene>
    <name evidence="1" type="ORF">VFPBJ_09877</name>
</gene>
<dbReference type="AlphaFoldDB" id="A0A179G9U1"/>
<sequence length="69" mass="8090">MPSRSYRIAPALSGRSRQRLSPRMGVFVFSRLLSRPHSLLCHPRLSAVMGKRELRDTTIRVQREEEERQ</sequence>